<dbReference type="GO" id="GO:0003723">
    <property type="term" value="F:RNA binding"/>
    <property type="evidence" value="ECO:0007669"/>
    <property type="project" value="InterPro"/>
</dbReference>
<dbReference type="InterPro" id="IPR046960">
    <property type="entry name" value="PPR_At4g14850-like_plant"/>
</dbReference>
<accession>A0A6A2Y4C7</accession>
<feature type="repeat" description="PPR" evidence="2">
    <location>
        <begin position="56"/>
        <end position="90"/>
    </location>
</feature>
<protein>
    <submittedName>
        <fullName evidence="3">Pentatricopeptide repeat-containing protein</fullName>
    </submittedName>
</protein>
<dbReference type="PANTHER" id="PTHR47926">
    <property type="entry name" value="PENTATRICOPEPTIDE REPEAT-CONTAINING PROTEIN"/>
    <property type="match status" value="1"/>
</dbReference>
<dbReference type="Pfam" id="PF01535">
    <property type="entry name" value="PPR"/>
    <property type="match status" value="4"/>
</dbReference>
<dbReference type="PANTHER" id="PTHR47926:SF468">
    <property type="entry name" value="PENTATRICOPEPTIDE REPEAT-CONTAINING PROTEIN"/>
    <property type="match status" value="1"/>
</dbReference>
<reference evidence="3" key="1">
    <citation type="submission" date="2019-09" db="EMBL/GenBank/DDBJ databases">
        <title>Draft genome information of white flower Hibiscus syriacus.</title>
        <authorList>
            <person name="Kim Y.-M."/>
        </authorList>
    </citation>
    <scope>NUCLEOTIDE SEQUENCE [LARGE SCALE GENOMIC DNA]</scope>
    <source>
        <strain evidence="3">YM2019G1</strain>
    </source>
</reference>
<dbReference type="Proteomes" id="UP000436088">
    <property type="component" value="Unassembled WGS sequence"/>
</dbReference>
<dbReference type="NCBIfam" id="TIGR00756">
    <property type="entry name" value="PPR"/>
    <property type="match status" value="4"/>
</dbReference>
<dbReference type="Pfam" id="PF20431">
    <property type="entry name" value="E_motif"/>
    <property type="match status" value="1"/>
</dbReference>
<proteinExistence type="predicted"/>
<dbReference type="Pfam" id="PF13041">
    <property type="entry name" value="PPR_2"/>
    <property type="match status" value="2"/>
</dbReference>
<keyword evidence="1" id="KW-0677">Repeat</keyword>
<dbReference type="GO" id="GO:0009451">
    <property type="term" value="P:RNA modification"/>
    <property type="evidence" value="ECO:0007669"/>
    <property type="project" value="InterPro"/>
</dbReference>
<feature type="repeat" description="PPR" evidence="2">
    <location>
        <begin position="25"/>
        <end position="55"/>
    </location>
</feature>
<dbReference type="AlphaFoldDB" id="A0A6A2Y4C7"/>
<dbReference type="PROSITE" id="PS51375">
    <property type="entry name" value="PPR"/>
    <property type="match status" value="4"/>
</dbReference>
<evidence type="ECO:0000256" key="1">
    <source>
        <dbReference type="ARBA" id="ARBA00022737"/>
    </source>
</evidence>
<dbReference type="EMBL" id="VEPZ02001579">
    <property type="protein sequence ID" value="KAE8667239.1"/>
    <property type="molecule type" value="Genomic_DNA"/>
</dbReference>
<dbReference type="SUPFAM" id="SSF48452">
    <property type="entry name" value="TPR-like"/>
    <property type="match status" value="2"/>
</dbReference>
<evidence type="ECO:0000313" key="4">
    <source>
        <dbReference type="Proteomes" id="UP000436088"/>
    </source>
</evidence>
<comment type="caution">
    <text evidence="3">The sequence shown here is derived from an EMBL/GenBank/DDBJ whole genome shotgun (WGS) entry which is preliminary data.</text>
</comment>
<organism evidence="3 4">
    <name type="scientific">Hibiscus syriacus</name>
    <name type="common">Rose of Sharon</name>
    <dbReference type="NCBI Taxonomy" id="106335"/>
    <lineage>
        <taxon>Eukaryota</taxon>
        <taxon>Viridiplantae</taxon>
        <taxon>Streptophyta</taxon>
        <taxon>Embryophyta</taxon>
        <taxon>Tracheophyta</taxon>
        <taxon>Spermatophyta</taxon>
        <taxon>Magnoliopsida</taxon>
        <taxon>eudicotyledons</taxon>
        <taxon>Gunneridae</taxon>
        <taxon>Pentapetalae</taxon>
        <taxon>rosids</taxon>
        <taxon>malvids</taxon>
        <taxon>Malvales</taxon>
        <taxon>Malvaceae</taxon>
        <taxon>Malvoideae</taxon>
        <taxon>Hibiscus</taxon>
    </lineage>
</organism>
<dbReference type="InterPro" id="IPR002885">
    <property type="entry name" value="PPR_rpt"/>
</dbReference>
<dbReference type="FunFam" id="1.25.40.10:FF:000090">
    <property type="entry name" value="Pentatricopeptide repeat-containing protein, chloroplastic"/>
    <property type="match status" value="1"/>
</dbReference>
<evidence type="ECO:0000313" key="3">
    <source>
        <dbReference type="EMBL" id="KAE8667239.1"/>
    </source>
</evidence>
<evidence type="ECO:0000256" key="2">
    <source>
        <dbReference type="PROSITE-ProRule" id="PRU00708"/>
    </source>
</evidence>
<dbReference type="InterPro" id="IPR046848">
    <property type="entry name" value="E_motif"/>
</dbReference>
<name>A0A6A2Y4C7_HIBSY</name>
<keyword evidence="4" id="KW-1185">Reference proteome</keyword>
<feature type="repeat" description="PPR" evidence="2">
    <location>
        <begin position="294"/>
        <end position="328"/>
    </location>
</feature>
<dbReference type="Gene3D" id="1.25.40.10">
    <property type="entry name" value="Tetratricopeptide repeat domain"/>
    <property type="match status" value="2"/>
</dbReference>
<dbReference type="InterPro" id="IPR011990">
    <property type="entry name" value="TPR-like_helical_dom_sf"/>
</dbReference>
<sequence length="340" mass="38324">MINGYVQILEMKEALNLFNVMPTPDNMSWNSMISGYAQMGNLGRAREYFEMMPQKHLVSWNTMVAGYEKNKDYKGAIELFKQMQAKGEKPDRHTLSSVLSVTTGLVDMKLGMQIHQLVSKSVIPDVPIKNSLITMYSRCGALIESRIIFDELKSPKDVISWNAIIGGYASHGYALEALEFFESMKKSNVQPTYITFISVLSACTHAGLVDEGWAYFKSMVSEYGIEPRIEHYASLVDNVARHGQLEEAMYLIKSMPFGPDKEIWGALLSACRLHNNAELARVAAEALMRLEPESSAAYILLYNMYAETGQWEAAAEVREMMERNNIRKQAAFSLIDSSYS</sequence>
<feature type="repeat" description="PPR" evidence="2">
    <location>
        <begin position="157"/>
        <end position="191"/>
    </location>
</feature>
<gene>
    <name evidence="3" type="ORF">F3Y22_tig00112429pilonHSYRG00081</name>
</gene>